<dbReference type="Proteomes" id="UP000674270">
    <property type="component" value="Unassembled WGS sequence"/>
</dbReference>
<dbReference type="CDD" id="cd06578">
    <property type="entry name" value="HemD"/>
    <property type="match status" value="1"/>
</dbReference>
<evidence type="ECO:0000313" key="11">
    <source>
        <dbReference type="EMBL" id="MBQ0268315.1"/>
    </source>
</evidence>
<organism evidence="11 12">
    <name type="scientific">Providencia huaxiensis</name>
    <dbReference type="NCBI Taxonomy" id="2027290"/>
    <lineage>
        <taxon>Bacteria</taxon>
        <taxon>Pseudomonadati</taxon>
        <taxon>Pseudomonadota</taxon>
        <taxon>Gammaproteobacteria</taxon>
        <taxon>Enterobacterales</taxon>
        <taxon>Morganellaceae</taxon>
        <taxon>Providencia</taxon>
    </lineage>
</organism>
<dbReference type="Pfam" id="PF02602">
    <property type="entry name" value="HEM4"/>
    <property type="match status" value="1"/>
</dbReference>
<keyword evidence="5 9" id="KW-0627">Porphyrin biosynthesis</keyword>
<dbReference type="SUPFAM" id="SSF69618">
    <property type="entry name" value="HemD-like"/>
    <property type="match status" value="1"/>
</dbReference>
<evidence type="ECO:0000256" key="6">
    <source>
        <dbReference type="ARBA" id="ARBA00037589"/>
    </source>
</evidence>
<keyword evidence="4 9" id="KW-0456">Lyase</keyword>
<evidence type="ECO:0000313" key="12">
    <source>
        <dbReference type="Proteomes" id="UP000674270"/>
    </source>
</evidence>
<dbReference type="EMBL" id="JAGKLY010000002">
    <property type="protein sequence ID" value="MBQ0268315.1"/>
    <property type="molecule type" value="Genomic_DNA"/>
</dbReference>
<dbReference type="InterPro" id="IPR039793">
    <property type="entry name" value="UROS/Hem4"/>
</dbReference>
<feature type="domain" description="Tetrapyrrole biosynthesis uroporphyrinogen III synthase" evidence="10">
    <location>
        <begin position="14"/>
        <end position="242"/>
    </location>
</feature>
<evidence type="ECO:0000256" key="2">
    <source>
        <dbReference type="ARBA" id="ARBA00008133"/>
    </source>
</evidence>
<comment type="caution">
    <text evidence="11">The sequence shown here is derived from an EMBL/GenBank/DDBJ whole genome shotgun (WGS) entry which is preliminary data.</text>
</comment>
<evidence type="ECO:0000256" key="3">
    <source>
        <dbReference type="ARBA" id="ARBA00013109"/>
    </source>
</evidence>
<evidence type="ECO:0000256" key="4">
    <source>
        <dbReference type="ARBA" id="ARBA00023239"/>
    </source>
</evidence>
<reference evidence="11" key="1">
    <citation type="submission" date="2021-03" db="EMBL/GenBank/DDBJ databases">
        <authorList>
            <person name="Stanton E."/>
        </authorList>
    </citation>
    <scope>NUCLEOTIDE SEQUENCE</scope>
    <source>
        <strain evidence="11">2020EL-00113</strain>
    </source>
</reference>
<protein>
    <recommendedName>
        <fullName evidence="7 9">Uroporphyrinogen-III synthase</fullName>
        <ecNumber evidence="3 9">4.2.1.75</ecNumber>
    </recommendedName>
</protein>
<comment type="similarity">
    <text evidence="2 9">Belongs to the uroporphyrinogen-III synthase family.</text>
</comment>
<sequence length="251" mass="27951">MKVLVTRPEPAGSELITAITAKGGEAFSSPLIHIGPGAELNTLISQLDSLTANDLVFLLSKNAVEYANLTLEQMARSWSDKLSYYAIGRSTGQFFQRITGKNVRWAEQGETSEVLLTHSDLQFLEGKKALLLRGNGGRELLASTLRSRGAQVDYCECYARHPVHYDKTQFNDQWFQTGITDVVITSGQMLALLEELITEEYQTWWFSRRLLVVSERIADQARKSGWQKVCVANSADNNALLEALISIDMGC</sequence>
<comment type="function">
    <text evidence="6 9">Catalyzes cyclization of the linear tetrapyrrole, hydroxymethylbilane, to the macrocyclic uroporphyrinogen III.</text>
</comment>
<evidence type="ECO:0000256" key="1">
    <source>
        <dbReference type="ARBA" id="ARBA00004772"/>
    </source>
</evidence>
<dbReference type="Gene3D" id="3.40.50.10090">
    <property type="match status" value="2"/>
</dbReference>
<dbReference type="InterPro" id="IPR036108">
    <property type="entry name" value="4pyrrol_syn_uPrphyn_synt_sf"/>
</dbReference>
<dbReference type="RefSeq" id="WP_166263941.1">
    <property type="nucleotide sequence ID" value="NZ_JAFJXY010000018.1"/>
</dbReference>
<dbReference type="GO" id="GO:0004852">
    <property type="term" value="F:uroporphyrinogen-III synthase activity"/>
    <property type="evidence" value="ECO:0007669"/>
    <property type="project" value="UniProtKB-UniRule"/>
</dbReference>
<evidence type="ECO:0000256" key="7">
    <source>
        <dbReference type="ARBA" id="ARBA00040167"/>
    </source>
</evidence>
<evidence type="ECO:0000259" key="10">
    <source>
        <dbReference type="Pfam" id="PF02602"/>
    </source>
</evidence>
<dbReference type="InterPro" id="IPR003754">
    <property type="entry name" value="4pyrrol_synth_uPrphyn_synth"/>
</dbReference>
<dbReference type="AlphaFoldDB" id="A0A8I2AFS0"/>
<gene>
    <name evidence="11" type="ORF">J7T18_08380</name>
</gene>
<dbReference type="GO" id="GO:0006780">
    <property type="term" value="P:uroporphyrinogen III biosynthetic process"/>
    <property type="evidence" value="ECO:0007669"/>
    <property type="project" value="UniProtKB-UniRule"/>
</dbReference>
<evidence type="ECO:0000256" key="9">
    <source>
        <dbReference type="RuleBase" id="RU366031"/>
    </source>
</evidence>
<dbReference type="UniPathway" id="UPA00251">
    <property type="reaction ID" value="UER00320"/>
</dbReference>
<evidence type="ECO:0000256" key="5">
    <source>
        <dbReference type="ARBA" id="ARBA00023244"/>
    </source>
</evidence>
<proteinExistence type="inferred from homology"/>
<dbReference type="PANTHER" id="PTHR38042">
    <property type="entry name" value="UROPORPHYRINOGEN-III SYNTHASE, CHLOROPLASTIC"/>
    <property type="match status" value="1"/>
</dbReference>
<dbReference type="EC" id="4.2.1.75" evidence="3 9"/>
<comment type="pathway">
    <text evidence="1 9">Porphyrin-containing compound metabolism; protoporphyrin-IX biosynthesis; coproporphyrinogen-III from 5-aminolevulinate: step 3/4.</text>
</comment>
<dbReference type="GO" id="GO:0006782">
    <property type="term" value="P:protoporphyrinogen IX biosynthetic process"/>
    <property type="evidence" value="ECO:0007669"/>
    <property type="project" value="UniProtKB-UniRule"/>
</dbReference>
<name>A0A8I2AFS0_9GAMM</name>
<evidence type="ECO:0000256" key="8">
    <source>
        <dbReference type="ARBA" id="ARBA00048617"/>
    </source>
</evidence>
<dbReference type="PANTHER" id="PTHR38042:SF1">
    <property type="entry name" value="UROPORPHYRINOGEN-III SYNTHASE, CHLOROPLASTIC"/>
    <property type="match status" value="1"/>
</dbReference>
<accession>A0A8I2AFS0</accession>
<comment type="catalytic activity">
    <reaction evidence="8 9">
        <text>hydroxymethylbilane = uroporphyrinogen III + H2O</text>
        <dbReference type="Rhea" id="RHEA:18965"/>
        <dbReference type="ChEBI" id="CHEBI:15377"/>
        <dbReference type="ChEBI" id="CHEBI:57308"/>
        <dbReference type="ChEBI" id="CHEBI:57845"/>
        <dbReference type="EC" id="4.2.1.75"/>
    </reaction>
</comment>